<comment type="caution">
    <text evidence="2">The sequence shown here is derived from an EMBL/GenBank/DDBJ whole genome shotgun (WGS) entry which is preliminary data.</text>
</comment>
<dbReference type="EMBL" id="BARW01018923">
    <property type="protein sequence ID" value="GAI89535.1"/>
    <property type="molecule type" value="Genomic_DNA"/>
</dbReference>
<feature type="transmembrane region" description="Helical" evidence="1">
    <location>
        <begin position="231"/>
        <end position="249"/>
    </location>
</feature>
<feature type="non-terminal residue" evidence="2">
    <location>
        <position position="1"/>
    </location>
</feature>
<proteinExistence type="predicted"/>
<feature type="non-terminal residue" evidence="2">
    <location>
        <position position="276"/>
    </location>
</feature>
<keyword evidence="1" id="KW-0472">Membrane</keyword>
<accession>X1TPQ2</accession>
<feature type="transmembrane region" description="Helical" evidence="1">
    <location>
        <begin position="130"/>
        <end position="153"/>
    </location>
</feature>
<gene>
    <name evidence="2" type="ORF">S12H4_32291</name>
</gene>
<name>X1TPQ2_9ZZZZ</name>
<feature type="transmembrane region" description="Helical" evidence="1">
    <location>
        <begin position="165"/>
        <end position="184"/>
    </location>
</feature>
<protein>
    <submittedName>
        <fullName evidence="2">Uncharacterized protein</fullName>
    </submittedName>
</protein>
<sequence>EMYRLTSLATASLKQSGVEKPREHIVIVRYKRIGTILVSKEPFSDKELDSIEQIARKMQFVIMLTPRFYQDYALANLASGKTFDGAAKEFAINTSAPTDDSPFFFNMLRLQDIFNRRLWDKGKMSFNMKAVYILGILLIIVIGLTFLCIIVPLILTTKKASLRGVLPLFIFFACIGLGFMLVEISQMQRLIIFLGHPTYGLSVVLFVLLLSSGLGSYSTQMISNPNVRRSAVVRLILLICALAIFGMFTPYAINVFQGSIIMFRILIAIVILFPIG</sequence>
<feature type="transmembrane region" description="Helical" evidence="1">
    <location>
        <begin position="190"/>
        <end position="210"/>
    </location>
</feature>
<keyword evidence="1" id="KW-0812">Transmembrane</keyword>
<keyword evidence="1" id="KW-1133">Transmembrane helix</keyword>
<evidence type="ECO:0000256" key="1">
    <source>
        <dbReference type="SAM" id="Phobius"/>
    </source>
</evidence>
<reference evidence="2" key="1">
    <citation type="journal article" date="2014" name="Front. Microbiol.">
        <title>High frequency of phylogenetically diverse reductive dehalogenase-homologous genes in deep subseafloor sedimentary metagenomes.</title>
        <authorList>
            <person name="Kawai M."/>
            <person name="Futagami T."/>
            <person name="Toyoda A."/>
            <person name="Takaki Y."/>
            <person name="Nishi S."/>
            <person name="Hori S."/>
            <person name="Arai W."/>
            <person name="Tsubouchi T."/>
            <person name="Morono Y."/>
            <person name="Uchiyama I."/>
            <person name="Ito T."/>
            <person name="Fujiyama A."/>
            <person name="Inagaki F."/>
            <person name="Takami H."/>
        </authorList>
    </citation>
    <scope>NUCLEOTIDE SEQUENCE</scope>
    <source>
        <strain evidence="2">Expedition CK06-06</strain>
    </source>
</reference>
<organism evidence="2">
    <name type="scientific">marine sediment metagenome</name>
    <dbReference type="NCBI Taxonomy" id="412755"/>
    <lineage>
        <taxon>unclassified sequences</taxon>
        <taxon>metagenomes</taxon>
        <taxon>ecological metagenomes</taxon>
    </lineage>
</organism>
<dbReference type="AlphaFoldDB" id="X1TPQ2"/>
<feature type="transmembrane region" description="Helical" evidence="1">
    <location>
        <begin position="255"/>
        <end position="275"/>
    </location>
</feature>
<evidence type="ECO:0000313" key="2">
    <source>
        <dbReference type="EMBL" id="GAI89535.1"/>
    </source>
</evidence>